<evidence type="ECO:0000313" key="2">
    <source>
        <dbReference type="EMBL" id="HIX82624.1"/>
    </source>
</evidence>
<protein>
    <submittedName>
        <fullName evidence="2">Uncharacterized protein</fullName>
    </submittedName>
</protein>
<reference evidence="2" key="2">
    <citation type="submission" date="2021-04" db="EMBL/GenBank/DDBJ databases">
        <authorList>
            <person name="Gilroy R."/>
        </authorList>
    </citation>
    <scope>NUCLEOTIDE SEQUENCE</scope>
    <source>
        <strain evidence="2">ChiGjej1B1-14440</strain>
    </source>
</reference>
<comment type="caution">
    <text evidence="2">The sequence shown here is derived from an EMBL/GenBank/DDBJ whole genome shotgun (WGS) entry which is preliminary data.</text>
</comment>
<feature type="transmembrane region" description="Helical" evidence="1">
    <location>
        <begin position="124"/>
        <end position="145"/>
    </location>
</feature>
<dbReference type="Proteomes" id="UP000886724">
    <property type="component" value="Unassembled WGS sequence"/>
</dbReference>
<organism evidence="2 3">
    <name type="scientific">Candidatus Erysipelatoclostridium merdavium</name>
    <dbReference type="NCBI Taxonomy" id="2838566"/>
    <lineage>
        <taxon>Bacteria</taxon>
        <taxon>Bacillati</taxon>
        <taxon>Bacillota</taxon>
        <taxon>Erysipelotrichia</taxon>
        <taxon>Erysipelotrichales</taxon>
        <taxon>Erysipelotrichales incertae sedis</taxon>
    </lineage>
</organism>
<feature type="non-terminal residue" evidence="2">
    <location>
        <position position="1"/>
    </location>
</feature>
<dbReference type="EMBL" id="DXET01000262">
    <property type="protein sequence ID" value="HIX82624.1"/>
    <property type="molecule type" value="Genomic_DNA"/>
</dbReference>
<accession>A0A9D1XNL3</accession>
<keyword evidence="1" id="KW-1133">Transmembrane helix</keyword>
<sequence length="157" mass="18806">ISNHDIMDYTIKNLEDLLINYSLFKKSNIAIYEDQCKYHYMIRKGSAAMNISRNRIIDPIKVFRIILNDSKSNNYLYSIAYKRYIAILISNVTNNPYKDLKIEAKKTIKEEYKNFNKLKVGLKLKYMCFGIIFIYPIYCLVRIIYNRVTRINKKYEI</sequence>
<proteinExistence type="predicted"/>
<keyword evidence="1" id="KW-0472">Membrane</keyword>
<evidence type="ECO:0000256" key="1">
    <source>
        <dbReference type="SAM" id="Phobius"/>
    </source>
</evidence>
<gene>
    <name evidence="2" type="ORF">H9980_11750</name>
</gene>
<reference evidence="2" key="1">
    <citation type="journal article" date="2021" name="PeerJ">
        <title>Extensive microbial diversity within the chicken gut microbiome revealed by metagenomics and culture.</title>
        <authorList>
            <person name="Gilroy R."/>
            <person name="Ravi A."/>
            <person name="Getino M."/>
            <person name="Pursley I."/>
            <person name="Horton D.L."/>
            <person name="Alikhan N.F."/>
            <person name="Baker D."/>
            <person name="Gharbi K."/>
            <person name="Hall N."/>
            <person name="Watson M."/>
            <person name="Adriaenssens E.M."/>
            <person name="Foster-Nyarko E."/>
            <person name="Jarju S."/>
            <person name="Secka A."/>
            <person name="Antonio M."/>
            <person name="Oren A."/>
            <person name="Chaudhuri R.R."/>
            <person name="La Ragione R."/>
            <person name="Hildebrand F."/>
            <person name="Pallen M.J."/>
        </authorList>
    </citation>
    <scope>NUCLEOTIDE SEQUENCE</scope>
    <source>
        <strain evidence="2">ChiGjej1B1-14440</strain>
    </source>
</reference>
<name>A0A9D1XNL3_9FIRM</name>
<keyword evidence="1" id="KW-0812">Transmembrane</keyword>
<dbReference type="AlphaFoldDB" id="A0A9D1XNL3"/>
<evidence type="ECO:0000313" key="3">
    <source>
        <dbReference type="Proteomes" id="UP000886724"/>
    </source>
</evidence>